<evidence type="ECO:0000259" key="13">
    <source>
        <dbReference type="PROSITE" id="PS50157"/>
    </source>
</evidence>
<dbReference type="InterPro" id="IPR036051">
    <property type="entry name" value="KRAB_dom_sf"/>
</dbReference>
<dbReference type="OMA" id="TKMFQDP"/>
<evidence type="ECO:0000256" key="10">
    <source>
        <dbReference type="ARBA" id="ARBA00023163"/>
    </source>
</evidence>
<dbReference type="HOGENOM" id="CLU_002678_0_10_1"/>
<gene>
    <name evidence="15" type="primary">LOC468730</name>
</gene>
<evidence type="ECO:0000313" key="15">
    <source>
        <dbReference type="Ensembl" id="ENSPTRP00000007906.5"/>
    </source>
</evidence>
<feature type="domain" description="C2H2-type" evidence="13">
    <location>
        <begin position="149"/>
        <end position="176"/>
    </location>
</feature>
<feature type="domain" description="C2H2-type" evidence="13">
    <location>
        <begin position="205"/>
        <end position="232"/>
    </location>
</feature>
<dbReference type="GeneTree" id="ENSGT00940000163273"/>
<proteinExistence type="inferred from homology"/>
<dbReference type="InterPro" id="IPR013087">
    <property type="entry name" value="Znf_C2H2_type"/>
</dbReference>
<evidence type="ECO:0000256" key="4">
    <source>
        <dbReference type="ARBA" id="ARBA00022723"/>
    </source>
</evidence>
<dbReference type="Gene3D" id="6.10.140.140">
    <property type="match status" value="1"/>
</dbReference>
<evidence type="ECO:0000256" key="2">
    <source>
        <dbReference type="ARBA" id="ARBA00004123"/>
    </source>
</evidence>
<comment type="function">
    <text evidence="1">May be involved in transcriptional regulation.</text>
</comment>
<evidence type="ECO:0000256" key="7">
    <source>
        <dbReference type="ARBA" id="ARBA00022833"/>
    </source>
</evidence>
<dbReference type="FunFam" id="3.30.160.60:FF:001014">
    <property type="entry name" value="Zinc finger protein 597"/>
    <property type="match status" value="1"/>
</dbReference>
<organism evidence="15 16">
    <name type="scientific">Pan troglodytes</name>
    <name type="common">Chimpanzee</name>
    <dbReference type="NCBI Taxonomy" id="9598"/>
    <lineage>
        <taxon>Eukaryota</taxon>
        <taxon>Metazoa</taxon>
        <taxon>Chordata</taxon>
        <taxon>Craniata</taxon>
        <taxon>Vertebrata</taxon>
        <taxon>Euteleostomi</taxon>
        <taxon>Mammalia</taxon>
        <taxon>Eutheria</taxon>
        <taxon>Euarchontoglires</taxon>
        <taxon>Primates</taxon>
        <taxon>Haplorrhini</taxon>
        <taxon>Catarrhini</taxon>
        <taxon>Hominidae</taxon>
        <taxon>Pan</taxon>
    </lineage>
</organism>
<dbReference type="InterPro" id="IPR050758">
    <property type="entry name" value="Znf_C2H2-type"/>
</dbReference>
<comment type="similarity">
    <text evidence="3">Belongs to the krueppel C2H2-type zinc-finger protein family.</text>
</comment>
<keyword evidence="6 12" id="KW-0863">Zinc-finger</keyword>
<protein>
    <submittedName>
        <fullName evidence="15">Uncharacterized protein</fullName>
    </submittedName>
</protein>
<keyword evidence="9" id="KW-0238">DNA-binding</keyword>
<dbReference type="SMART" id="SM00349">
    <property type="entry name" value="KRAB"/>
    <property type="match status" value="1"/>
</dbReference>
<dbReference type="InterPro" id="IPR001909">
    <property type="entry name" value="KRAB"/>
</dbReference>
<keyword evidence="8" id="KW-0805">Transcription regulation</keyword>
<feature type="domain" description="C2H2-type" evidence="13">
    <location>
        <begin position="233"/>
        <end position="260"/>
    </location>
</feature>
<dbReference type="FunFam" id="3.30.160.60:FF:001544">
    <property type="entry name" value="Zinc finger protein 69"/>
    <property type="match status" value="1"/>
</dbReference>
<accession>H2Q5D3</accession>
<keyword evidence="5" id="KW-0677">Repeat</keyword>
<keyword evidence="10" id="KW-0804">Transcription</keyword>
<dbReference type="EMBL" id="AACZ04030675">
    <property type="status" value="NOT_ANNOTATED_CDS"/>
    <property type="molecule type" value="Genomic_DNA"/>
</dbReference>
<dbReference type="SUPFAM" id="SSF109640">
    <property type="entry name" value="KRAB domain (Kruppel-associated box)"/>
    <property type="match status" value="1"/>
</dbReference>
<dbReference type="Pfam" id="PF00096">
    <property type="entry name" value="zf-C2H2"/>
    <property type="match status" value="2"/>
</dbReference>
<keyword evidence="4" id="KW-0479">Metal-binding</keyword>
<dbReference type="PaxDb" id="9598-ENSPTRP00000007906"/>
<dbReference type="Pfam" id="PF01352">
    <property type="entry name" value="KRAB"/>
    <property type="match status" value="1"/>
</dbReference>
<keyword evidence="7" id="KW-0862">Zinc</keyword>
<dbReference type="Ensembl" id="ENSPTRT00000008557.5">
    <property type="protein sequence ID" value="ENSPTRP00000007906.5"/>
    <property type="gene ID" value="ENSPTRG00000004632.5"/>
</dbReference>
<comment type="subcellular location">
    <subcellularLocation>
        <location evidence="2">Nucleus</location>
    </subcellularLocation>
</comment>
<reference evidence="15" key="2">
    <citation type="submission" date="2025-08" db="UniProtKB">
        <authorList>
            <consortium name="Ensembl"/>
        </authorList>
    </citation>
    <scope>IDENTIFICATION</scope>
</reference>
<name>H2Q5D3_PANTR</name>
<dbReference type="PROSITE" id="PS50157">
    <property type="entry name" value="ZINC_FINGER_C2H2_2"/>
    <property type="match status" value="5"/>
</dbReference>
<evidence type="ECO:0000256" key="9">
    <source>
        <dbReference type="ARBA" id="ARBA00023125"/>
    </source>
</evidence>
<evidence type="ECO:0000256" key="6">
    <source>
        <dbReference type="ARBA" id="ARBA00022771"/>
    </source>
</evidence>
<feature type="domain" description="C2H2-type" evidence="13">
    <location>
        <begin position="261"/>
        <end position="288"/>
    </location>
</feature>
<dbReference type="Proteomes" id="UP000002277">
    <property type="component" value="Chromosome 19"/>
</dbReference>
<dbReference type="GO" id="GO:0006357">
    <property type="term" value="P:regulation of transcription by RNA polymerase II"/>
    <property type="evidence" value="ECO:0000318"/>
    <property type="project" value="GO_Central"/>
</dbReference>
<keyword evidence="11" id="KW-0539">Nucleus</keyword>
<dbReference type="PROSITE" id="PS50805">
    <property type="entry name" value="KRAB"/>
    <property type="match status" value="1"/>
</dbReference>
<evidence type="ECO:0000256" key="1">
    <source>
        <dbReference type="ARBA" id="ARBA00003767"/>
    </source>
</evidence>
<dbReference type="GO" id="GO:0003700">
    <property type="term" value="F:DNA-binding transcription factor activity"/>
    <property type="evidence" value="ECO:0000318"/>
    <property type="project" value="GO_Central"/>
</dbReference>
<dbReference type="PANTHER" id="PTHR23234:SF10">
    <property type="entry name" value="RIKEN CDNA 6720489N17 GENE-RELATED"/>
    <property type="match status" value="1"/>
</dbReference>
<dbReference type="Bgee" id="ENSPTRG00000004632">
    <property type="expression patterns" value="Expressed in thymus and 20 other cell types or tissues"/>
</dbReference>
<feature type="domain" description="KRAB" evidence="14">
    <location>
        <begin position="9"/>
        <end position="91"/>
    </location>
</feature>
<evidence type="ECO:0000256" key="11">
    <source>
        <dbReference type="ARBA" id="ARBA00023242"/>
    </source>
</evidence>
<dbReference type="InParanoid" id="H2Q5D3"/>
<dbReference type="SUPFAM" id="SSF57667">
    <property type="entry name" value="beta-beta-alpha zinc fingers"/>
    <property type="match status" value="3"/>
</dbReference>
<reference evidence="15 16" key="1">
    <citation type="journal article" date="2005" name="Nature">
        <title>Initial sequence of the chimpanzee genome and comparison with the human genome.</title>
        <authorList>
            <consortium name="Chimpanzee sequencing and analysis consortium"/>
        </authorList>
    </citation>
    <scope>NUCLEOTIDE SEQUENCE [LARGE SCALE GENOMIC DNA]</scope>
</reference>
<dbReference type="FunFam" id="3.30.160.60:FF:000838">
    <property type="entry name" value="Zinc finger protein 14"/>
    <property type="match status" value="1"/>
</dbReference>
<evidence type="ECO:0000256" key="5">
    <source>
        <dbReference type="ARBA" id="ARBA00022737"/>
    </source>
</evidence>
<dbReference type="GO" id="GO:0000978">
    <property type="term" value="F:RNA polymerase II cis-regulatory region sequence-specific DNA binding"/>
    <property type="evidence" value="ECO:0000318"/>
    <property type="project" value="GO_Central"/>
</dbReference>
<keyword evidence="16" id="KW-1185">Reference proteome</keyword>
<evidence type="ECO:0000313" key="16">
    <source>
        <dbReference type="Proteomes" id="UP000002277"/>
    </source>
</evidence>
<sequence>MTKMFQDPVAFKDVAVNFTQEEWALLDISQRKLYREVMLETFRNLTSIGKKWKDQNIEFEYQNPRRNFRSLIEGNVNEIKEDSHCGETFTQVPDDRLSFQEKKASPEAKSCDNFVCGEVGIGNSSFNMNIRGDIGHKAYKYQDYAPKPYKCQQPKKAFRYHPSFRTQERNHTGEKPYACKECGKTFISHSGIRRRMVMHSGDGPYKCKFCGKAFHCLRLYLIHERTHTGEKPYECKQCVKSFSYSATLRIHERTHTGEKPYECQQCGKAFHSSSSFQAHKRTHTGGKPYECKQCGKSSVGVIPFKYMKELTLGRSPVNVANVIEHSVVTDPILDIKGVTRERTVWESIILSYKFSNTPKNALWRKTL</sequence>
<evidence type="ECO:0000256" key="8">
    <source>
        <dbReference type="ARBA" id="ARBA00023015"/>
    </source>
</evidence>
<dbReference type="CDD" id="cd07765">
    <property type="entry name" value="KRAB_A-box"/>
    <property type="match status" value="1"/>
</dbReference>
<evidence type="ECO:0000256" key="3">
    <source>
        <dbReference type="ARBA" id="ARBA00006991"/>
    </source>
</evidence>
<dbReference type="eggNOG" id="KOG1721">
    <property type="taxonomic scope" value="Eukaryota"/>
</dbReference>
<dbReference type="PROSITE" id="PS00028">
    <property type="entry name" value="ZINC_FINGER_C2H2_1"/>
    <property type="match status" value="3"/>
</dbReference>
<evidence type="ECO:0000259" key="14">
    <source>
        <dbReference type="PROSITE" id="PS50805"/>
    </source>
</evidence>
<dbReference type="SMART" id="SM00355">
    <property type="entry name" value="ZnF_C2H2"/>
    <property type="match status" value="4"/>
</dbReference>
<dbReference type="GO" id="GO:0008270">
    <property type="term" value="F:zinc ion binding"/>
    <property type="evidence" value="ECO:0007669"/>
    <property type="project" value="UniProtKB-KW"/>
</dbReference>
<evidence type="ECO:0000256" key="12">
    <source>
        <dbReference type="PROSITE-ProRule" id="PRU00042"/>
    </source>
</evidence>
<dbReference type="AlphaFoldDB" id="H2Q5D3"/>
<dbReference type="Gene3D" id="3.30.160.60">
    <property type="entry name" value="Classic Zinc Finger"/>
    <property type="match status" value="6"/>
</dbReference>
<feature type="domain" description="C2H2-type" evidence="13">
    <location>
        <begin position="177"/>
        <end position="204"/>
    </location>
</feature>
<dbReference type="GO" id="GO:0005634">
    <property type="term" value="C:nucleus"/>
    <property type="evidence" value="ECO:0007669"/>
    <property type="project" value="UniProtKB-SubCell"/>
</dbReference>
<dbReference type="InterPro" id="IPR036236">
    <property type="entry name" value="Znf_C2H2_sf"/>
</dbReference>
<dbReference type="FunFam" id="3.30.160.60:FF:000371">
    <property type="entry name" value="Zinc finger protein 555"/>
    <property type="match status" value="1"/>
</dbReference>
<dbReference type="PANTHER" id="PTHR23234">
    <property type="entry name" value="ZNF44 PROTEIN"/>
    <property type="match status" value="1"/>
</dbReference>
<reference evidence="15" key="3">
    <citation type="submission" date="2025-09" db="UniProtKB">
        <authorList>
            <consortium name="Ensembl"/>
        </authorList>
    </citation>
    <scope>IDENTIFICATION</scope>
</reference>